<protein>
    <recommendedName>
        <fullName evidence="5">DUF2335 domain-containing protein</fullName>
    </recommendedName>
</protein>
<reference evidence="3" key="1">
    <citation type="submission" date="2019-10" db="EMBL/GenBank/DDBJ databases">
        <title>Draft genome sequece of Microseira wollei NIES-4236.</title>
        <authorList>
            <person name="Yamaguchi H."/>
            <person name="Suzuki S."/>
            <person name="Kawachi M."/>
        </authorList>
    </citation>
    <scope>NUCLEOTIDE SEQUENCE</scope>
    <source>
        <strain evidence="3">NIES-4236</strain>
    </source>
</reference>
<gene>
    <name evidence="3" type="ORF">MiSe_79660</name>
</gene>
<keyword evidence="2" id="KW-0812">Transmembrane</keyword>
<organism evidence="3 4">
    <name type="scientific">Microseira wollei NIES-4236</name>
    <dbReference type="NCBI Taxonomy" id="2530354"/>
    <lineage>
        <taxon>Bacteria</taxon>
        <taxon>Bacillati</taxon>
        <taxon>Cyanobacteriota</taxon>
        <taxon>Cyanophyceae</taxon>
        <taxon>Oscillatoriophycideae</taxon>
        <taxon>Aerosakkonematales</taxon>
        <taxon>Aerosakkonemataceae</taxon>
        <taxon>Microseira</taxon>
    </lineage>
</organism>
<proteinExistence type="predicted"/>
<dbReference type="RefSeq" id="WP_226591660.1">
    <property type="nucleotide sequence ID" value="NZ_BLAY01000202.1"/>
</dbReference>
<feature type="compositionally biased region" description="Polar residues" evidence="1">
    <location>
        <begin position="1"/>
        <end position="19"/>
    </location>
</feature>
<evidence type="ECO:0000256" key="1">
    <source>
        <dbReference type="SAM" id="MobiDB-lite"/>
    </source>
</evidence>
<keyword evidence="2" id="KW-1133">Transmembrane helix</keyword>
<evidence type="ECO:0000313" key="4">
    <source>
        <dbReference type="Proteomes" id="UP001050975"/>
    </source>
</evidence>
<feature type="transmembrane region" description="Helical" evidence="2">
    <location>
        <begin position="114"/>
        <end position="131"/>
    </location>
</feature>
<dbReference type="EMBL" id="BLAY01000202">
    <property type="protein sequence ID" value="GET43145.1"/>
    <property type="molecule type" value="Genomic_DNA"/>
</dbReference>
<evidence type="ECO:0000256" key="2">
    <source>
        <dbReference type="SAM" id="Phobius"/>
    </source>
</evidence>
<comment type="caution">
    <text evidence="3">The sequence shown here is derived from an EMBL/GenBank/DDBJ whole genome shotgun (WGS) entry which is preliminary data.</text>
</comment>
<evidence type="ECO:0008006" key="5">
    <source>
        <dbReference type="Google" id="ProtNLM"/>
    </source>
</evidence>
<feature type="transmembrane region" description="Helical" evidence="2">
    <location>
        <begin position="91"/>
        <end position="108"/>
    </location>
</feature>
<feature type="region of interest" description="Disordered" evidence="1">
    <location>
        <begin position="1"/>
        <end position="26"/>
    </location>
</feature>
<keyword evidence="2" id="KW-0472">Membrane</keyword>
<keyword evidence="4" id="KW-1185">Reference proteome</keyword>
<dbReference type="AlphaFoldDB" id="A0AAV3XMM0"/>
<name>A0AAV3XMM0_9CYAN</name>
<dbReference type="Proteomes" id="UP001050975">
    <property type="component" value="Unassembled WGS sequence"/>
</dbReference>
<accession>A0AAV3XMM0</accession>
<evidence type="ECO:0000313" key="3">
    <source>
        <dbReference type="EMBL" id="GET43145.1"/>
    </source>
</evidence>
<sequence>MNNNDSIEKNQSTPLNLPTKSGKGEVRPLKDALLRLSVSPIKADREAISRIERETGKDILALLRELDSADLTLKAIEEKPAPQKSQIKRRVGWGFFCGSLVGIAALFMVSPQQLPVAIALGIMLGISLPISRR</sequence>